<keyword evidence="1" id="KW-0812">Transmembrane</keyword>
<comment type="caution">
    <text evidence="2">The sequence shown here is derived from an EMBL/GenBank/DDBJ whole genome shotgun (WGS) entry which is preliminary data.</text>
</comment>
<dbReference type="EMBL" id="MFJZ01000006">
    <property type="protein sequence ID" value="OGG30731.1"/>
    <property type="molecule type" value="Genomic_DNA"/>
</dbReference>
<evidence type="ECO:0000256" key="1">
    <source>
        <dbReference type="SAM" id="Phobius"/>
    </source>
</evidence>
<name>A0A1F6B1C7_9BACT</name>
<reference evidence="2 3" key="1">
    <citation type="journal article" date="2016" name="Nat. Commun.">
        <title>Thousands of microbial genomes shed light on interconnected biogeochemical processes in an aquifer system.</title>
        <authorList>
            <person name="Anantharaman K."/>
            <person name="Brown C.T."/>
            <person name="Hug L.A."/>
            <person name="Sharon I."/>
            <person name="Castelle C.J."/>
            <person name="Probst A.J."/>
            <person name="Thomas B.C."/>
            <person name="Singh A."/>
            <person name="Wilkins M.J."/>
            <person name="Karaoz U."/>
            <person name="Brodie E.L."/>
            <person name="Williams K.H."/>
            <person name="Hubbard S.S."/>
            <person name="Banfield J.F."/>
        </authorList>
    </citation>
    <scope>NUCLEOTIDE SEQUENCE [LARGE SCALE GENOMIC DNA]</scope>
</reference>
<gene>
    <name evidence="2" type="ORF">A2973_03090</name>
</gene>
<evidence type="ECO:0000313" key="2">
    <source>
        <dbReference type="EMBL" id="OGG30731.1"/>
    </source>
</evidence>
<organism evidence="2 3">
    <name type="scientific">Candidatus Gottesmanbacteria bacterium RIFCSPLOWO2_01_FULL_49_10</name>
    <dbReference type="NCBI Taxonomy" id="1798396"/>
    <lineage>
        <taxon>Bacteria</taxon>
        <taxon>Candidatus Gottesmaniibacteriota</taxon>
    </lineage>
</organism>
<sequence>MNPATDINLLKAKTALSPTLVVLERHLHIASYVVLVGALSASLFLGVGYVILRSKLGLLISNKQKYVSLIANQSRKEVLLVLIKDRLSVLDKIIASQKNWVVAFDLIARVLGGQPLNSFSVNDEQQVSMSITVFSIEEAISLVDRIALEMHEKKLIRPTLESLRYGTDGSVDLSIVFIPTL</sequence>
<protein>
    <recommendedName>
        <fullName evidence="4">PilN domain-containing protein</fullName>
    </recommendedName>
</protein>
<proteinExistence type="predicted"/>
<keyword evidence="1" id="KW-1133">Transmembrane helix</keyword>
<keyword evidence="1" id="KW-0472">Membrane</keyword>
<dbReference type="AlphaFoldDB" id="A0A1F6B1C7"/>
<evidence type="ECO:0000313" key="3">
    <source>
        <dbReference type="Proteomes" id="UP000176409"/>
    </source>
</evidence>
<evidence type="ECO:0008006" key="4">
    <source>
        <dbReference type="Google" id="ProtNLM"/>
    </source>
</evidence>
<dbReference type="STRING" id="1798396.A2973_03090"/>
<accession>A0A1F6B1C7</accession>
<feature type="transmembrane region" description="Helical" evidence="1">
    <location>
        <begin position="29"/>
        <end position="52"/>
    </location>
</feature>
<dbReference type="Proteomes" id="UP000176409">
    <property type="component" value="Unassembled WGS sequence"/>
</dbReference>